<protein>
    <submittedName>
        <fullName evidence="1">Uncharacterized protein</fullName>
    </submittedName>
</protein>
<keyword evidence="2" id="KW-1185">Reference proteome</keyword>
<sequence length="47" mass="5693">MNRKIKDKIRILSNKDRDNWDLTIPKILMDIRNMSTEKNCLPVRDCF</sequence>
<evidence type="ECO:0000313" key="2">
    <source>
        <dbReference type="Proteomes" id="UP000078046"/>
    </source>
</evidence>
<dbReference type="EMBL" id="LWCA01001851">
    <property type="protein sequence ID" value="OAF64421.1"/>
    <property type="molecule type" value="Genomic_DNA"/>
</dbReference>
<dbReference type="Proteomes" id="UP000078046">
    <property type="component" value="Unassembled WGS sequence"/>
</dbReference>
<reference evidence="1 2" key="1">
    <citation type="submission" date="2016-04" db="EMBL/GenBank/DDBJ databases">
        <title>The genome of Intoshia linei affirms orthonectids as highly simplified spiralians.</title>
        <authorList>
            <person name="Mikhailov K.V."/>
            <person name="Slusarev G.S."/>
            <person name="Nikitin M.A."/>
            <person name="Logacheva M.D."/>
            <person name="Penin A."/>
            <person name="Aleoshin V."/>
            <person name="Panchin Y.V."/>
        </authorList>
    </citation>
    <scope>NUCLEOTIDE SEQUENCE [LARGE SCALE GENOMIC DNA]</scope>
    <source>
        <strain evidence="1">Intl2013</strain>
        <tissue evidence="1">Whole animal</tissue>
    </source>
</reference>
<dbReference type="AlphaFoldDB" id="A0A177ASQ5"/>
<organism evidence="1 2">
    <name type="scientific">Intoshia linei</name>
    <dbReference type="NCBI Taxonomy" id="1819745"/>
    <lineage>
        <taxon>Eukaryota</taxon>
        <taxon>Metazoa</taxon>
        <taxon>Spiralia</taxon>
        <taxon>Lophotrochozoa</taxon>
        <taxon>Mesozoa</taxon>
        <taxon>Orthonectida</taxon>
        <taxon>Rhopaluridae</taxon>
        <taxon>Intoshia</taxon>
    </lineage>
</organism>
<proteinExistence type="predicted"/>
<gene>
    <name evidence="1" type="ORF">A3Q56_07872</name>
</gene>
<evidence type="ECO:0000313" key="1">
    <source>
        <dbReference type="EMBL" id="OAF64421.1"/>
    </source>
</evidence>
<name>A0A177ASQ5_9BILA</name>
<comment type="caution">
    <text evidence="1">The sequence shown here is derived from an EMBL/GenBank/DDBJ whole genome shotgun (WGS) entry which is preliminary data.</text>
</comment>
<accession>A0A177ASQ5</accession>